<dbReference type="RefSeq" id="WP_354447107.1">
    <property type="nucleotide sequence ID" value="NZ_JBEPSH010000008.1"/>
</dbReference>
<keyword evidence="2" id="KW-0732">Signal</keyword>
<dbReference type="InterPro" id="IPR005064">
    <property type="entry name" value="BUG"/>
</dbReference>
<dbReference type="InterPro" id="IPR042100">
    <property type="entry name" value="Bug_dom1"/>
</dbReference>
<dbReference type="Gene3D" id="3.40.190.10">
    <property type="entry name" value="Periplasmic binding protein-like II"/>
    <property type="match status" value="1"/>
</dbReference>
<evidence type="ECO:0000256" key="2">
    <source>
        <dbReference type="SAM" id="SignalP"/>
    </source>
</evidence>
<feature type="signal peptide" evidence="2">
    <location>
        <begin position="1"/>
        <end position="22"/>
    </location>
</feature>
<dbReference type="Pfam" id="PF03401">
    <property type="entry name" value="TctC"/>
    <property type="match status" value="1"/>
</dbReference>
<keyword evidence="3" id="KW-0675">Receptor</keyword>
<evidence type="ECO:0000256" key="1">
    <source>
        <dbReference type="ARBA" id="ARBA00006987"/>
    </source>
</evidence>
<feature type="chain" id="PRO_5045335489" evidence="2">
    <location>
        <begin position="23"/>
        <end position="324"/>
    </location>
</feature>
<reference evidence="3 4" key="1">
    <citation type="submission" date="2024-06" db="EMBL/GenBank/DDBJ databases">
        <title>Sorghum-associated microbial communities from plants grown in Nebraska, USA.</title>
        <authorList>
            <person name="Schachtman D."/>
        </authorList>
    </citation>
    <scope>NUCLEOTIDE SEQUENCE [LARGE SCALE GENOMIC DNA]</scope>
    <source>
        <strain evidence="3 4">2709</strain>
    </source>
</reference>
<dbReference type="CDD" id="cd07012">
    <property type="entry name" value="PBP2_Bug_TTT"/>
    <property type="match status" value="1"/>
</dbReference>
<comment type="similarity">
    <text evidence="1">Belongs to the UPF0065 (bug) family.</text>
</comment>
<dbReference type="PANTHER" id="PTHR42928:SF5">
    <property type="entry name" value="BLR1237 PROTEIN"/>
    <property type="match status" value="1"/>
</dbReference>
<dbReference type="SUPFAM" id="SSF53850">
    <property type="entry name" value="Periplasmic binding protein-like II"/>
    <property type="match status" value="1"/>
</dbReference>
<proteinExistence type="inferred from homology"/>
<organism evidence="3 4">
    <name type="scientific">Ottowia thiooxydans</name>
    <dbReference type="NCBI Taxonomy" id="219182"/>
    <lineage>
        <taxon>Bacteria</taxon>
        <taxon>Pseudomonadati</taxon>
        <taxon>Pseudomonadota</taxon>
        <taxon>Betaproteobacteria</taxon>
        <taxon>Burkholderiales</taxon>
        <taxon>Comamonadaceae</taxon>
        <taxon>Ottowia</taxon>
    </lineage>
</organism>
<evidence type="ECO:0000313" key="4">
    <source>
        <dbReference type="Proteomes" id="UP001549320"/>
    </source>
</evidence>
<accession>A0ABV2QDV8</accession>
<dbReference type="PANTHER" id="PTHR42928">
    <property type="entry name" value="TRICARBOXYLATE-BINDING PROTEIN"/>
    <property type="match status" value="1"/>
</dbReference>
<dbReference type="Gene3D" id="3.40.190.150">
    <property type="entry name" value="Bordetella uptake gene, domain 1"/>
    <property type="match status" value="1"/>
</dbReference>
<sequence>MNSISKWLLAAVLATPFGAVIAQDKPYPDRPVRIIVPYPPGGAPDLLARMLSTFVKEGRNWNVVVDNKPGAGGNLALDLAAKARPDGYTLVIGQTDNVALNPLVYSKLSYDPDRDLEPVGLIAKGTLVLVVRASSPFKTLGEVIEVARTQPGKISFATPGYGTSAHILHEIWERASNIKLAHIPYKGSAFALPDLLGGQIDLYIGSIPTLKGQIESGVIRALAVTGTERAASLRNVPTFAEAGVTGVDMASAFGLLLPRGTPADITLKWNTAINEMLKSPEARGKIVGMGADPLGGSSQEMRELFARDRTRYEKVIRAANIKLD</sequence>
<dbReference type="EMBL" id="JBEPSH010000008">
    <property type="protein sequence ID" value="MET4579226.1"/>
    <property type="molecule type" value="Genomic_DNA"/>
</dbReference>
<gene>
    <name evidence="3" type="ORF">ABIE13_004349</name>
</gene>
<evidence type="ECO:0000313" key="3">
    <source>
        <dbReference type="EMBL" id="MET4579226.1"/>
    </source>
</evidence>
<comment type="caution">
    <text evidence="3">The sequence shown here is derived from an EMBL/GenBank/DDBJ whole genome shotgun (WGS) entry which is preliminary data.</text>
</comment>
<keyword evidence="4" id="KW-1185">Reference proteome</keyword>
<dbReference type="PIRSF" id="PIRSF017082">
    <property type="entry name" value="YflP"/>
    <property type="match status" value="1"/>
</dbReference>
<dbReference type="Proteomes" id="UP001549320">
    <property type="component" value="Unassembled WGS sequence"/>
</dbReference>
<name>A0ABV2QDV8_9BURK</name>
<protein>
    <submittedName>
        <fullName evidence="3">Tripartite-type tricarboxylate transporter receptor subunit TctC</fullName>
    </submittedName>
</protein>